<evidence type="ECO:0000259" key="5">
    <source>
        <dbReference type="PROSITE" id="PS50931"/>
    </source>
</evidence>
<protein>
    <recommendedName>
        <fullName evidence="5">HTH lysR-type domain-containing protein</fullName>
    </recommendedName>
</protein>
<dbReference type="InterPro" id="IPR036390">
    <property type="entry name" value="WH_DNA-bd_sf"/>
</dbReference>
<dbReference type="AlphaFoldDB" id="W4LEH0"/>
<dbReference type="HOGENOM" id="CLU_1529853_0_0_7"/>
<dbReference type="PANTHER" id="PTHR30419:SF28">
    <property type="entry name" value="HTH-TYPE TRANSCRIPTIONAL REGULATOR BSDA"/>
    <property type="match status" value="1"/>
</dbReference>
<dbReference type="SUPFAM" id="SSF53850">
    <property type="entry name" value="Periplasmic binding protein-like II"/>
    <property type="match status" value="1"/>
</dbReference>
<evidence type="ECO:0000313" key="6">
    <source>
        <dbReference type="EMBL" id="ETW96299.1"/>
    </source>
</evidence>
<dbReference type="Pfam" id="PF00126">
    <property type="entry name" value="HTH_1"/>
    <property type="match status" value="1"/>
</dbReference>
<dbReference type="InterPro" id="IPR050950">
    <property type="entry name" value="HTH-type_LysR_regulators"/>
</dbReference>
<gene>
    <name evidence="6" type="ORF">ETSY1_27145</name>
</gene>
<evidence type="ECO:0000256" key="4">
    <source>
        <dbReference type="ARBA" id="ARBA00023163"/>
    </source>
</evidence>
<dbReference type="Gene3D" id="1.10.10.10">
    <property type="entry name" value="Winged helix-like DNA-binding domain superfamily/Winged helix DNA-binding domain"/>
    <property type="match status" value="1"/>
</dbReference>
<dbReference type="Proteomes" id="UP000019141">
    <property type="component" value="Unassembled WGS sequence"/>
</dbReference>
<dbReference type="PANTHER" id="PTHR30419">
    <property type="entry name" value="HTH-TYPE TRANSCRIPTIONAL REGULATOR YBHD"/>
    <property type="match status" value="1"/>
</dbReference>
<evidence type="ECO:0000313" key="7">
    <source>
        <dbReference type="Proteomes" id="UP000019141"/>
    </source>
</evidence>
<reference evidence="6 7" key="1">
    <citation type="journal article" date="2014" name="Nature">
        <title>An environmental bacterial taxon with a large and distinct metabolic repertoire.</title>
        <authorList>
            <person name="Wilson M.C."/>
            <person name="Mori T."/>
            <person name="Ruckert C."/>
            <person name="Uria A.R."/>
            <person name="Helf M.J."/>
            <person name="Takada K."/>
            <person name="Gernert C."/>
            <person name="Steffens U.A."/>
            <person name="Heycke N."/>
            <person name="Schmitt S."/>
            <person name="Rinke C."/>
            <person name="Helfrich E.J."/>
            <person name="Brachmann A.O."/>
            <person name="Gurgui C."/>
            <person name="Wakimoto T."/>
            <person name="Kracht M."/>
            <person name="Crusemann M."/>
            <person name="Hentschel U."/>
            <person name="Abe I."/>
            <person name="Matsunaga S."/>
            <person name="Kalinowski J."/>
            <person name="Takeyama H."/>
            <person name="Piel J."/>
        </authorList>
    </citation>
    <scope>NUCLEOTIDE SEQUENCE [LARGE SCALE GENOMIC DNA]</scope>
    <source>
        <strain evidence="7">TSY1</strain>
    </source>
</reference>
<dbReference type="InterPro" id="IPR036388">
    <property type="entry name" value="WH-like_DNA-bd_sf"/>
</dbReference>
<feature type="domain" description="HTH lysR-type" evidence="5">
    <location>
        <begin position="1"/>
        <end position="58"/>
    </location>
</feature>
<dbReference type="CDD" id="cd05466">
    <property type="entry name" value="PBP2_LTTR_substrate"/>
    <property type="match status" value="1"/>
</dbReference>
<dbReference type="InterPro" id="IPR000847">
    <property type="entry name" value="LysR_HTH_N"/>
</dbReference>
<accession>W4LEH0</accession>
<dbReference type="PROSITE" id="PS50931">
    <property type="entry name" value="HTH_LYSR"/>
    <property type="match status" value="1"/>
</dbReference>
<evidence type="ECO:0000256" key="2">
    <source>
        <dbReference type="ARBA" id="ARBA00023015"/>
    </source>
</evidence>
<sequence length="175" mass="18985">MHLTDLRYFQTIARCGNITGAARLLGVRQPSLTVAMQRLEADVDTTLLLRDRSGVTLTSTGKAFLQVVEEALSLLDVGVKQVQGLETDEVGSFTLGLPIAMGSYFLPAFFTSFLQASPRIALSLWTGTSPDVQQAILARDVDFGLLVNPAPHPELVLTSWCQDTFAKVSSNRSLT</sequence>
<name>W4LEH0_ENTF1</name>
<evidence type="ECO:0000256" key="3">
    <source>
        <dbReference type="ARBA" id="ARBA00023125"/>
    </source>
</evidence>
<keyword evidence="4" id="KW-0804">Transcription</keyword>
<dbReference type="GO" id="GO:0003700">
    <property type="term" value="F:DNA-binding transcription factor activity"/>
    <property type="evidence" value="ECO:0007669"/>
    <property type="project" value="InterPro"/>
</dbReference>
<dbReference type="InterPro" id="IPR005119">
    <property type="entry name" value="LysR_subst-bd"/>
</dbReference>
<comment type="similarity">
    <text evidence="1">Belongs to the LysR transcriptional regulatory family.</text>
</comment>
<organism evidence="6 7">
    <name type="scientific">Entotheonella factor</name>
    <dbReference type="NCBI Taxonomy" id="1429438"/>
    <lineage>
        <taxon>Bacteria</taxon>
        <taxon>Pseudomonadati</taxon>
        <taxon>Nitrospinota/Tectimicrobiota group</taxon>
        <taxon>Candidatus Tectimicrobiota</taxon>
        <taxon>Candidatus Entotheonellia</taxon>
        <taxon>Candidatus Entotheonellales</taxon>
        <taxon>Candidatus Entotheonellaceae</taxon>
        <taxon>Candidatus Entotheonella</taxon>
    </lineage>
</organism>
<dbReference type="Gene3D" id="3.40.190.290">
    <property type="match status" value="1"/>
</dbReference>
<proteinExistence type="inferred from homology"/>
<evidence type="ECO:0000256" key="1">
    <source>
        <dbReference type="ARBA" id="ARBA00009437"/>
    </source>
</evidence>
<dbReference type="Pfam" id="PF03466">
    <property type="entry name" value="LysR_substrate"/>
    <property type="match status" value="1"/>
</dbReference>
<dbReference type="GO" id="GO:0005829">
    <property type="term" value="C:cytosol"/>
    <property type="evidence" value="ECO:0007669"/>
    <property type="project" value="TreeGrafter"/>
</dbReference>
<keyword evidence="2" id="KW-0805">Transcription regulation</keyword>
<keyword evidence="7" id="KW-1185">Reference proteome</keyword>
<comment type="caution">
    <text evidence="6">The sequence shown here is derived from an EMBL/GenBank/DDBJ whole genome shotgun (WGS) entry which is preliminary data.</text>
</comment>
<dbReference type="GO" id="GO:0003677">
    <property type="term" value="F:DNA binding"/>
    <property type="evidence" value="ECO:0007669"/>
    <property type="project" value="UniProtKB-KW"/>
</dbReference>
<dbReference type="SUPFAM" id="SSF46785">
    <property type="entry name" value="Winged helix' DNA-binding domain"/>
    <property type="match status" value="1"/>
</dbReference>
<keyword evidence="3" id="KW-0238">DNA-binding</keyword>
<dbReference type="EMBL" id="AZHW01000807">
    <property type="protein sequence ID" value="ETW96299.1"/>
    <property type="molecule type" value="Genomic_DNA"/>
</dbReference>